<feature type="region of interest" description="Disordered" evidence="1">
    <location>
        <begin position="1"/>
        <end position="36"/>
    </location>
</feature>
<sequence>MSTHPPKRHRLREKQEKQHRTRPSSRAMTTFHPSIFHRRPPPPPYQPFLTHLQHLRTHTLTALEPLAVLYTLYITLDLLHQLLTKRTTLAALLRSHSPGAVWLLLGAGVYTLLNGVEVLPLVAAMGVGRVVVEGIKVLLLGWVGRWVFGRVVRLWTRGFQGKGRRVREGSDGSGVDVDEEEIRRVREERLRALERGKRRSPVGAGNVKRSEEMLRRVEEEGKGKGKGRTLRDEQRPWNWITGDGSVGVDAER</sequence>
<organism evidence="2 3">
    <name type="scientific">Sphaerosporella brunnea</name>
    <dbReference type="NCBI Taxonomy" id="1250544"/>
    <lineage>
        <taxon>Eukaryota</taxon>
        <taxon>Fungi</taxon>
        <taxon>Dikarya</taxon>
        <taxon>Ascomycota</taxon>
        <taxon>Pezizomycotina</taxon>
        <taxon>Pezizomycetes</taxon>
        <taxon>Pezizales</taxon>
        <taxon>Pyronemataceae</taxon>
        <taxon>Sphaerosporella</taxon>
    </lineage>
</organism>
<feature type="compositionally biased region" description="Basic and acidic residues" evidence="1">
    <location>
        <begin position="208"/>
        <end position="235"/>
    </location>
</feature>
<proteinExistence type="predicted"/>
<accession>A0A5J5FCC4</accession>
<evidence type="ECO:0000313" key="3">
    <source>
        <dbReference type="Proteomes" id="UP000326924"/>
    </source>
</evidence>
<feature type="compositionally biased region" description="Basic residues" evidence="1">
    <location>
        <begin position="1"/>
        <end position="12"/>
    </location>
</feature>
<dbReference type="InParanoid" id="A0A5J5FCC4"/>
<dbReference type="Proteomes" id="UP000326924">
    <property type="component" value="Unassembled WGS sequence"/>
</dbReference>
<reference evidence="2 3" key="1">
    <citation type="submission" date="2019-09" db="EMBL/GenBank/DDBJ databases">
        <title>Draft genome of the ectomycorrhizal ascomycete Sphaerosporella brunnea.</title>
        <authorList>
            <consortium name="DOE Joint Genome Institute"/>
            <person name="Benucci G.M."/>
            <person name="Marozzi G."/>
            <person name="Antonielli L."/>
            <person name="Sanchez S."/>
            <person name="Marco P."/>
            <person name="Wang X."/>
            <person name="Falini L.B."/>
            <person name="Barry K."/>
            <person name="Haridas S."/>
            <person name="Lipzen A."/>
            <person name="Labutti K."/>
            <person name="Grigoriev I.V."/>
            <person name="Murat C."/>
            <person name="Martin F."/>
            <person name="Albertini E."/>
            <person name="Donnini D."/>
            <person name="Bonito G."/>
        </authorList>
    </citation>
    <scope>NUCLEOTIDE SEQUENCE [LARGE SCALE GENOMIC DNA]</scope>
    <source>
        <strain evidence="2 3">Sb_GMNB300</strain>
    </source>
</reference>
<evidence type="ECO:0000313" key="2">
    <source>
        <dbReference type="EMBL" id="KAA8915064.1"/>
    </source>
</evidence>
<feature type="region of interest" description="Disordered" evidence="1">
    <location>
        <begin position="200"/>
        <end position="252"/>
    </location>
</feature>
<dbReference type="EMBL" id="VXIS01000001">
    <property type="protein sequence ID" value="KAA8915064.1"/>
    <property type="molecule type" value="Genomic_DNA"/>
</dbReference>
<protein>
    <submittedName>
        <fullName evidence="2">Uncharacterized protein</fullName>
    </submittedName>
</protein>
<gene>
    <name evidence="2" type="ORF">FN846DRAFT_924680</name>
</gene>
<dbReference type="AlphaFoldDB" id="A0A5J5FCC4"/>
<evidence type="ECO:0000256" key="1">
    <source>
        <dbReference type="SAM" id="MobiDB-lite"/>
    </source>
</evidence>
<keyword evidence="3" id="KW-1185">Reference proteome</keyword>
<comment type="caution">
    <text evidence="2">The sequence shown here is derived from an EMBL/GenBank/DDBJ whole genome shotgun (WGS) entry which is preliminary data.</text>
</comment>
<name>A0A5J5FCC4_9PEZI</name>